<dbReference type="Proteomes" id="UP000053237">
    <property type="component" value="Unassembled WGS sequence"/>
</dbReference>
<dbReference type="OrthoDB" id="6287725at2759"/>
<organism evidence="2 3">
    <name type="scientific">Albugo candida</name>
    <dbReference type="NCBI Taxonomy" id="65357"/>
    <lineage>
        <taxon>Eukaryota</taxon>
        <taxon>Sar</taxon>
        <taxon>Stramenopiles</taxon>
        <taxon>Oomycota</taxon>
        <taxon>Peronosporomycetes</taxon>
        <taxon>Albuginales</taxon>
        <taxon>Albuginaceae</taxon>
        <taxon>Albugo</taxon>
    </lineage>
</organism>
<evidence type="ECO:0000313" key="2">
    <source>
        <dbReference type="EMBL" id="CCI40006.1"/>
    </source>
</evidence>
<dbReference type="GO" id="GO:0000902">
    <property type="term" value="P:cell morphogenesis"/>
    <property type="evidence" value="ECO:0007669"/>
    <property type="project" value="InterPro"/>
</dbReference>
<dbReference type="InterPro" id="IPR039867">
    <property type="entry name" value="Furry/Tao3/Mor2"/>
</dbReference>
<dbReference type="EMBL" id="CAIX01000005">
    <property type="protein sequence ID" value="CCI40006.1"/>
    <property type="molecule type" value="Genomic_DNA"/>
</dbReference>
<accession>A0A024FZS1</accession>
<proteinExistence type="predicted"/>
<keyword evidence="3" id="KW-1185">Reference proteome</keyword>
<dbReference type="SUPFAM" id="SSF48371">
    <property type="entry name" value="ARM repeat"/>
    <property type="match status" value="1"/>
</dbReference>
<dbReference type="InParanoid" id="A0A024FZS1"/>
<evidence type="ECO:0000313" key="3">
    <source>
        <dbReference type="Proteomes" id="UP000053237"/>
    </source>
</evidence>
<evidence type="ECO:0000256" key="1">
    <source>
        <dbReference type="SAM" id="MobiDB-lite"/>
    </source>
</evidence>
<dbReference type="InterPro" id="IPR016024">
    <property type="entry name" value="ARM-type_fold"/>
</dbReference>
<dbReference type="GO" id="GO:0005938">
    <property type="term" value="C:cell cortex"/>
    <property type="evidence" value="ECO:0007669"/>
    <property type="project" value="TreeGrafter"/>
</dbReference>
<gene>
    <name evidence="2" type="ORF">BN9_007900</name>
</gene>
<reference evidence="2 3" key="1">
    <citation type="submission" date="2012-05" db="EMBL/GenBank/DDBJ databases">
        <title>Recombination and specialization in a pathogen metapopulation.</title>
        <authorList>
            <person name="Gardiner A."/>
            <person name="Kemen E."/>
            <person name="Schultz-Larsen T."/>
            <person name="MacLean D."/>
            <person name="Van Oosterhout C."/>
            <person name="Jones J.D.G."/>
        </authorList>
    </citation>
    <scope>NUCLEOTIDE SEQUENCE [LARGE SCALE GENOMIC DNA]</scope>
    <source>
        <strain evidence="2 3">Ac Nc2</strain>
    </source>
</reference>
<dbReference type="STRING" id="65357.A0A024FZS1"/>
<sequence>MSTSQVELHIQDLLLHQLQVLTANHAHELIPPRCDNNRQALDQVLTILMNMSKQQRQNGILLLLEWSVHAGKSKPSLHETHIAKYIVAEVLIAYFESYVGQRHHDVSTSVETMESSDFWSTCMLKAIIDTCFRVFCIHYDMIKRCQARCRSKSSPFDRLFSLKASGSMLVDRTGYKDTQNERLLDNIALMWKKVLGYVSQFSVQLIHDRFYQSIKGTFGCSLQTFSGAQLKPLSNTVQTCDSYLLCYMIQCFSSINFDPFLVNDCWALDAQRPEYGPRVAGKVKRVASFLRDLQSLTLKSHCYLVRLAALRLLSRILTNESQTLSQKLYKWYCQTSNYRQITLWYCKAIFNVSANVSEWCVCLLDLHSLARQHCSNAIGLRLSKKKRLLQGPAWALRAAVMSLAPNNVFERFCNEDFNQITRIQLRTFASSDPSASFSSWEYDFYEKNAEAISDPAVLIRSTGMLFVQVLQRSIILDQPAFEKECIECLNRMQCWLCDGVWRGTTLNHESFSILAQISCAIICYQGAGEHVHRLVAESINPLDERRLIGLQSLHLYHKLMHSPSWQYTDRISEDTIIQPLLWAGMLEKRALANAHKICQASFTDKVDQILMDCSTHCGNNSYNTLGGQQVSEPLRHTIEHYGLYVTNSKNKVGALELGYKLFCTTIQCFTSLYRETRIAQRVWVQILVRATCHQNAFVRTEASSAVCTISKEICSVTSSEKIVTVLGVLYQVLVEELSGYLTADLCLNAHAAHSLVLLLVNLLEDTNFMSFFTRHQSKTDHFSLSSSFDCIEALGVFLLMADCVELRRSTLKLLRLIAQIQFCTWSTRDKKSIYQVLLDPIPTNEFFCNLSRFVVSSNNYEHLLRDLGSQIPYFVISQYMGHIFALFGLVKPAISSIIWDQFHGFFVRVSTMLKDESLSSTQIVNKLGDDKVRYWGNIVLLATTNALRVDCNYDTQDVDTYGGGNQDHADSGETMHCQVICIRELCQVLKSDSARLQRVAIFALGNVSISLTHRVLDCLVEFEAEALPAFDTRFDGGTSGATNAAPLGNQTQSTRRKGHDREGTSLDTEDLTKKQLRLRWALIRTFRLIIIRLVKLLCSPKEWIVVKEMWSSQLRDRYSTLLTQCCERLHDIPPPHLGEESNDTAEFHCLRSMIRQDFCAILSSLLQIEDRLAVDHGPSKSEVSLDYQDCFSVLTKLSASSHRNAGDSIAQHQHSKRLPMNESQDEASDKDQDNYIVQTWVDSTIEDGQKFRLYLSWIVLDVRLEENQLHDDNTPTSYSSCSVRLGNKIDILGALTHEWVIISLARMVGNQKRVRKLIGDNMLGSENLLKLLEIIDQCFADQACHFYDCSQQRWFCHYMLQKLVTIHSKTNHIINSATKKCLYSASPLSDKASSQAYAIAIEYFYTLTRLPQMIVPNNSEPETENDSEFFSSSDDTHCVIKVACILHAGDQHNWIIRQQAWNMADFLIQHQRCVGLFHASSSAATLHVDSSISHIVSCTETRSISALLCDAFGEKNAYDMCRAIGKFILCCDSCQQRKLLNALPCWANCIAMKQQARQGVLLRLFLQVTLQLGTVFVKELQDLWQSLAFPKRMNGTGAEFSSNLIIVLQFLFERSRNVDEFPIGRELVAWLGRVEDNAKNVMIGLISIVQVRQTKSWQHESDNIPERPELFGIFDDAVALIRLMTVNNNCFFADFTSGELTMEVEFGVFLLHSIIGVLFFILQSDQKIMQNATTFGSDAYPVTSQTKKPRSRKATLSDFCNLQNHESSDFGGDSLSNNCETILQECLLVLRHLMRSQSNWLQSLQILISDRCDAKGQGLNAFDHRFDQLIRSLVAVIPMHTQLIWNQICMNQVIQTTREIISVRNSESTQLQVKQATQFALRMQRMLRRPFEAKMVLTILELLHKSLDQFVLCENQQINVSNNPPDMSLTLLRASSKALVMECLSTLDSMVSDIPASKLALCPQIIWVAVALLNHCSNTSVRLATHKLLLSILSVPNILSNNSPPIQILHDLVMVKCPDHWTPHQRSIFRVVLCCPPAFSSHPAIAIPLTQRFRMCDILLHAVSILSKSRCASLFSDHHHITDTYWGSEPNQITTFLECTVEDQITTATLGLLPHWLATSSIAHYHLMYQESGMRKPMYSFSLARRIQTTLTSAWSDDIAPFKAAQLKEIIDKYKHPFAVSNDICKEIVEAFEESLRASSSSALQEISGSHFGMLCIEIWMSNVSQCSEGFFVDIKDTKPDLYERALVKASLLLVESQLTSMLSSHEKFISERNSLSDAVVKPLEEILHKSHPQKHRNIWGTAVHILSLISSLRMKSEESVQE</sequence>
<protein>
    <submittedName>
        <fullName evidence="2">Uncharacterized protein</fullName>
    </submittedName>
</protein>
<comment type="caution">
    <text evidence="2">The sequence shown here is derived from an EMBL/GenBank/DDBJ whole genome shotgun (WGS) entry which is preliminary data.</text>
</comment>
<dbReference type="GO" id="GO:0030427">
    <property type="term" value="C:site of polarized growth"/>
    <property type="evidence" value="ECO:0007669"/>
    <property type="project" value="TreeGrafter"/>
</dbReference>
<feature type="region of interest" description="Disordered" evidence="1">
    <location>
        <begin position="1038"/>
        <end position="1066"/>
    </location>
</feature>
<name>A0A024FZS1_9STRA</name>
<feature type="region of interest" description="Disordered" evidence="1">
    <location>
        <begin position="1205"/>
        <end position="1231"/>
    </location>
</feature>
<dbReference type="PANTHER" id="PTHR12295:SF30">
    <property type="entry name" value="PROTEIN FURRY"/>
    <property type="match status" value="1"/>
</dbReference>
<dbReference type="PANTHER" id="PTHR12295">
    <property type="entry name" value="FURRY-RELATED"/>
    <property type="match status" value="1"/>
</dbReference>